<dbReference type="Proteomes" id="UP001601444">
    <property type="component" value="Unassembled WGS sequence"/>
</dbReference>
<keyword evidence="2" id="KW-0812">Transmembrane</keyword>
<feature type="compositionally biased region" description="Basic and acidic residues" evidence="1">
    <location>
        <begin position="110"/>
        <end position="119"/>
    </location>
</feature>
<name>A0ABW6PTN6_9NOCA</name>
<protein>
    <submittedName>
        <fullName evidence="3">Uncharacterized protein</fullName>
    </submittedName>
</protein>
<proteinExistence type="predicted"/>
<evidence type="ECO:0000256" key="2">
    <source>
        <dbReference type="SAM" id="Phobius"/>
    </source>
</evidence>
<sequence length="130" mass="13193">MVTSAPEHARVDGVGADTDVPSWKLGAEGAPEDELAPLGIPATVVAGGLILAGLAVLAAVPAWVDDYGLLLIATAYGLHMALAIALGAWGIAECRRARARENSRGVAEPGGRHPAEPHARGTGGEHPARP</sequence>
<keyword evidence="2" id="KW-1133">Transmembrane helix</keyword>
<evidence type="ECO:0000313" key="4">
    <source>
        <dbReference type="Proteomes" id="UP001601444"/>
    </source>
</evidence>
<feature type="region of interest" description="Disordered" evidence="1">
    <location>
        <begin position="100"/>
        <end position="130"/>
    </location>
</feature>
<organism evidence="3 4">
    <name type="scientific">Nocardia thailandica</name>
    <dbReference type="NCBI Taxonomy" id="257275"/>
    <lineage>
        <taxon>Bacteria</taxon>
        <taxon>Bacillati</taxon>
        <taxon>Actinomycetota</taxon>
        <taxon>Actinomycetes</taxon>
        <taxon>Mycobacteriales</taxon>
        <taxon>Nocardiaceae</taxon>
        <taxon>Nocardia</taxon>
    </lineage>
</organism>
<evidence type="ECO:0000256" key="1">
    <source>
        <dbReference type="SAM" id="MobiDB-lite"/>
    </source>
</evidence>
<evidence type="ECO:0000313" key="3">
    <source>
        <dbReference type="EMBL" id="MFF0545787.1"/>
    </source>
</evidence>
<gene>
    <name evidence="3" type="ORF">ACFYTF_23395</name>
</gene>
<accession>A0ABW6PTN6</accession>
<dbReference type="RefSeq" id="WP_387702222.1">
    <property type="nucleotide sequence ID" value="NZ_JBIAMX010000016.1"/>
</dbReference>
<dbReference type="EMBL" id="JBIAMX010000016">
    <property type="protein sequence ID" value="MFF0545787.1"/>
    <property type="molecule type" value="Genomic_DNA"/>
</dbReference>
<reference evidence="3 4" key="1">
    <citation type="submission" date="2024-10" db="EMBL/GenBank/DDBJ databases">
        <title>The Natural Products Discovery Center: Release of the First 8490 Sequenced Strains for Exploring Actinobacteria Biosynthetic Diversity.</title>
        <authorList>
            <person name="Kalkreuter E."/>
            <person name="Kautsar S.A."/>
            <person name="Yang D."/>
            <person name="Bader C.D."/>
            <person name="Teijaro C.N."/>
            <person name="Fluegel L."/>
            <person name="Davis C.M."/>
            <person name="Simpson J.R."/>
            <person name="Lauterbach L."/>
            <person name="Steele A.D."/>
            <person name="Gui C."/>
            <person name="Meng S."/>
            <person name="Li G."/>
            <person name="Viehrig K."/>
            <person name="Ye F."/>
            <person name="Su P."/>
            <person name="Kiefer A.F."/>
            <person name="Nichols A."/>
            <person name="Cepeda A.J."/>
            <person name="Yan W."/>
            <person name="Fan B."/>
            <person name="Jiang Y."/>
            <person name="Adhikari A."/>
            <person name="Zheng C.-J."/>
            <person name="Schuster L."/>
            <person name="Cowan T.M."/>
            <person name="Smanski M.J."/>
            <person name="Chevrette M.G."/>
            <person name="De Carvalho L.P.S."/>
            <person name="Shen B."/>
        </authorList>
    </citation>
    <scope>NUCLEOTIDE SEQUENCE [LARGE SCALE GENOMIC DNA]</scope>
    <source>
        <strain evidence="3 4">NPDC004045</strain>
    </source>
</reference>
<keyword evidence="2" id="KW-0472">Membrane</keyword>
<feature type="transmembrane region" description="Helical" evidence="2">
    <location>
        <begin position="44"/>
        <end position="64"/>
    </location>
</feature>
<comment type="caution">
    <text evidence="3">The sequence shown here is derived from an EMBL/GenBank/DDBJ whole genome shotgun (WGS) entry which is preliminary data.</text>
</comment>
<feature type="transmembrane region" description="Helical" evidence="2">
    <location>
        <begin position="70"/>
        <end position="92"/>
    </location>
</feature>
<keyword evidence="4" id="KW-1185">Reference proteome</keyword>